<dbReference type="PANTHER" id="PTHR47779:SF1">
    <property type="entry name" value="SYNTHASE (CCG-9), PUTATIVE (AFU_ORTHOLOGUE AFUA_3G12100)-RELATED"/>
    <property type="match status" value="1"/>
</dbReference>
<evidence type="ECO:0000313" key="5">
    <source>
        <dbReference type="EMBL" id="MDR7321275.1"/>
    </source>
</evidence>
<evidence type="ECO:0000259" key="4">
    <source>
        <dbReference type="Pfam" id="PF21269"/>
    </source>
</evidence>
<dbReference type="RefSeq" id="WP_310410175.1">
    <property type="nucleotide sequence ID" value="NZ_JAVDYC010000001.1"/>
</dbReference>
<dbReference type="SUPFAM" id="SSF53756">
    <property type="entry name" value="UDP-Glycosyltransferase/glycogen phosphorylase"/>
    <property type="match status" value="1"/>
</dbReference>
<keyword evidence="2 5" id="KW-0328">Glycosyltransferase</keyword>
<dbReference type="InterPro" id="IPR052078">
    <property type="entry name" value="Trehalose_Metab_GTase"/>
</dbReference>
<gene>
    <name evidence="5" type="ORF">J2S44_001525</name>
</gene>
<evidence type="ECO:0000313" key="6">
    <source>
        <dbReference type="Proteomes" id="UP001183629"/>
    </source>
</evidence>
<organism evidence="5 6">
    <name type="scientific">Catenuloplanes niger</name>
    <dbReference type="NCBI Taxonomy" id="587534"/>
    <lineage>
        <taxon>Bacteria</taxon>
        <taxon>Bacillati</taxon>
        <taxon>Actinomycetota</taxon>
        <taxon>Actinomycetes</taxon>
        <taxon>Micromonosporales</taxon>
        <taxon>Micromonosporaceae</taxon>
        <taxon>Catenuloplanes</taxon>
    </lineage>
</organism>
<reference evidence="5 6" key="1">
    <citation type="submission" date="2023-07" db="EMBL/GenBank/DDBJ databases">
        <title>Sequencing the genomes of 1000 actinobacteria strains.</title>
        <authorList>
            <person name="Klenk H.-P."/>
        </authorList>
    </citation>
    <scope>NUCLEOTIDE SEQUENCE [LARGE SCALE GENOMIC DNA]</scope>
    <source>
        <strain evidence="5 6">DSM 44711</strain>
    </source>
</reference>
<evidence type="ECO:0000256" key="1">
    <source>
        <dbReference type="ARBA" id="ARBA00009481"/>
    </source>
</evidence>
<comment type="caution">
    <text evidence="5">The sequence shown here is derived from an EMBL/GenBank/DDBJ whole genome shotgun (WGS) entry which is preliminary data.</text>
</comment>
<dbReference type="EC" id="2.4.1.245" evidence="5"/>
<dbReference type="InterPro" id="IPR049438">
    <property type="entry name" value="TreT_GT1"/>
</dbReference>
<sequence length="468" mass="50234">MIINEVSAPPALTAFARLIGPERTVRLRRAAEEIRERLAGGTLWHVNSTPAGGGVAEMLQTLLPVYTELGVRARWAVIGGTDEFFRITKRLGVALYGSDDGPLGAREHAAYLRSLSTDAAELLGMIGPRDIVVLHDHQTAGLAPRIADRTATTLWRCHVGVDEPTPASELGWDFIGPLLDGVRSLVFSVDRHVPARFSDRSVHVLPPFISPFGYKNAELGMDTVRACLDHCGLGAQDATAPPAVRTPLGPVRLRSAPTVHREGTRRAGAPLVTQISRWDRLKDMGGVLDAFTGHVPQGHLALVGPDPAAIADDTEQRFWYADCVRRWQDLTPAQRARVTLVALPMADLAENALLVNGLQRSSDVVVQKSLAEGFGLTVAEAMWKRRVVVGSAVGGIRAQITDGVDGFLLSDPADLAGLGALLNTAIGSEVDGISIGARAHQRVHTDFLADREVTTTAAMLTQERMATS</sequence>
<feature type="domain" description="Trehalose synthase N-terminal" evidence="4">
    <location>
        <begin position="45"/>
        <end position="193"/>
    </location>
</feature>
<dbReference type="AlphaFoldDB" id="A0AAE3ZMD1"/>
<keyword evidence="6" id="KW-1185">Reference proteome</keyword>
<dbReference type="Pfam" id="PF13692">
    <property type="entry name" value="Glyco_trans_1_4"/>
    <property type="match status" value="1"/>
</dbReference>
<dbReference type="Pfam" id="PF21269">
    <property type="entry name" value="TreT_GT1"/>
    <property type="match status" value="1"/>
</dbReference>
<dbReference type="Gene3D" id="3.40.50.2000">
    <property type="entry name" value="Glycogen Phosphorylase B"/>
    <property type="match status" value="2"/>
</dbReference>
<proteinExistence type="inferred from homology"/>
<dbReference type="PANTHER" id="PTHR47779">
    <property type="entry name" value="SYNTHASE (CCG-9), PUTATIVE (AFU_ORTHOLOGUE AFUA_3G12100)-RELATED"/>
    <property type="match status" value="1"/>
</dbReference>
<dbReference type="EMBL" id="JAVDYC010000001">
    <property type="protein sequence ID" value="MDR7321275.1"/>
    <property type="molecule type" value="Genomic_DNA"/>
</dbReference>
<keyword evidence="3 5" id="KW-0808">Transferase</keyword>
<evidence type="ECO:0000256" key="3">
    <source>
        <dbReference type="ARBA" id="ARBA00022679"/>
    </source>
</evidence>
<comment type="similarity">
    <text evidence="1">Belongs to the glycosyltransferase group 1 family. Glycosyltransferase 4 subfamily.</text>
</comment>
<protein>
    <submittedName>
        <fullName evidence="5">Trehalose synthase</fullName>
        <ecNumber evidence="5">2.4.1.245</ecNumber>
    </submittedName>
</protein>
<evidence type="ECO:0000256" key="2">
    <source>
        <dbReference type="ARBA" id="ARBA00022676"/>
    </source>
</evidence>
<dbReference type="Proteomes" id="UP001183629">
    <property type="component" value="Unassembled WGS sequence"/>
</dbReference>
<dbReference type="GO" id="GO:0102986">
    <property type="term" value="F:trehalose synthase activity"/>
    <property type="evidence" value="ECO:0007669"/>
    <property type="project" value="UniProtKB-EC"/>
</dbReference>
<name>A0AAE3ZMD1_9ACTN</name>
<accession>A0AAE3ZMD1</accession>